<dbReference type="PROSITE" id="PS00237">
    <property type="entry name" value="G_PROTEIN_RECEP_F1_1"/>
    <property type="match status" value="1"/>
</dbReference>
<dbReference type="GO" id="GO:0008142">
    <property type="term" value="F:oxysterol binding"/>
    <property type="evidence" value="ECO:0007669"/>
    <property type="project" value="InterPro"/>
</dbReference>
<name>A0AAD7SEY4_9TELE</name>
<evidence type="ECO:0000259" key="13">
    <source>
        <dbReference type="PROSITE" id="PS50262"/>
    </source>
</evidence>
<keyword evidence="15" id="KW-1185">Reference proteome</keyword>
<keyword evidence="9 11" id="KW-0675">Receptor</keyword>
<dbReference type="PROSITE" id="PS50262">
    <property type="entry name" value="G_PROTEIN_RECEP_F1_2"/>
    <property type="match status" value="1"/>
</dbReference>
<keyword evidence="6" id="KW-1064">Adaptive immunity</keyword>
<evidence type="ECO:0000256" key="9">
    <source>
        <dbReference type="ARBA" id="ARBA00023170"/>
    </source>
</evidence>
<organism evidence="14 15">
    <name type="scientific">Aldrovandia affinis</name>
    <dbReference type="NCBI Taxonomy" id="143900"/>
    <lineage>
        <taxon>Eukaryota</taxon>
        <taxon>Metazoa</taxon>
        <taxon>Chordata</taxon>
        <taxon>Craniata</taxon>
        <taxon>Vertebrata</taxon>
        <taxon>Euteleostomi</taxon>
        <taxon>Actinopterygii</taxon>
        <taxon>Neopterygii</taxon>
        <taxon>Teleostei</taxon>
        <taxon>Notacanthiformes</taxon>
        <taxon>Halosauridae</taxon>
        <taxon>Aldrovandia</taxon>
    </lineage>
</organism>
<evidence type="ECO:0000256" key="8">
    <source>
        <dbReference type="ARBA" id="ARBA00023157"/>
    </source>
</evidence>
<dbReference type="GO" id="GO:0016020">
    <property type="term" value="C:membrane"/>
    <property type="evidence" value="ECO:0007669"/>
    <property type="project" value="UniProtKB-SubCell"/>
</dbReference>
<evidence type="ECO:0000256" key="6">
    <source>
        <dbReference type="ARBA" id="ARBA00023130"/>
    </source>
</evidence>
<evidence type="ECO:0000256" key="3">
    <source>
        <dbReference type="ARBA" id="ARBA00022859"/>
    </source>
</evidence>
<keyword evidence="4 12" id="KW-1133">Transmembrane helix</keyword>
<feature type="transmembrane region" description="Helical" evidence="12">
    <location>
        <begin position="60"/>
        <end position="80"/>
    </location>
</feature>
<evidence type="ECO:0000313" key="14">
    <source>
        <dbReference type="EMBL" id="KAJ8401260.1"/>
    </source>
</evidence>
<dbReference type="FunFam" id="1.20.1070.10:FF:000017">
    <property type="entry name" value="lysophosphatidic acid receptor 4"/>
    <property type="match status" value="1"/>
</dbReference>
<reference evidence="14" key="1">
    <citation type="journal article" date="2023" name="Science">
        <title>Genome structures resolve the early diversification of teleost fishes.</title>
        <authorList>
            <person name="Parey E."/>
            <person name="Louis A."/>
            <person name="Montfort J."/>
            <person name="Bouchez O."/>
            <person name="Roques C."/>
            <person name="Iampietro C."/>
            <person name="Lluch J."/>
            <person name="Castinel A."/>
            <person name="Donnadieu C."/>
            <person name="Desvignes T."/>
            <person name="Floi Bucao C."/>
            <person name="Jouanno E."/>
            <person name="Wen M."/>
            <person name="Mejri S."/>
            <person name="Dirks R."/>
            <person name="Jansen H."/>
            <person name="Henkel C."/>
            <person name="Chen W.J."/>
            <person name="Zahm M."/>
            <person name="Cabau C."/>
            <person name="Klopp C."/>
            <person name="Thompson A.W."/>
            <person name="Robinson-Rechavi M."/>
            <person name="Braasch I."/>
            <person name="Lecointre G."/>
            <person name="Bobe J."/>
            <person name="Postlethwait J.H."/>
            <person name="Berthelot C."/>
            <person name="Roest Crollius H."/>
            <person name="Guiguen Y."/>
        </authorList>
    </citation>
    <scope>NUCLEOTIDE SEQUENCE</scope>
    <source>
        <strain evidence="14">NC1722</strain>
    </source>
</reference>
<dbReference type="SUPFAM" id="SSF81321">
    <property type="entry name" value="Family A G protein-coupled receptor-like"/>
    <property type="match status" value="1"/>
</dbReference>
<dbReference type="EMBL" id="JAINUG010000071">
    <property type="protein sequence ID" value="KAJ8401260.1"/>
    <property type="molecule type" value="Genomic_DNA"/>
</dbReference>
<keyword evidence="10 11" id="KW-0807">Transducer</keyword>
<keyword evidence="8" id="KW-1015">Disulfide bond</keyword>
<feature type="domain" description="G-protein coupled receptors family 1 profile" evidence="13">
    <location>
        <begin position="39"/>
        <end position="296"/>
    </location>
</feature>
<dbReference type="AlphaFoldDB" id="A0AAD7SEY4"/>
<dbReference type="InterPro" id="IPR047160">
    <property type="entry name" value="GP183-like"/>
</dbReference>
<dbReference type="GO" id="GO:0002250">
    <property type="term" value="P:adaptive immune response"/>
    <property type="evidence" value="ECO:0007669"/>
    <property type="project" value="UniProtKB-KW"/>
</dbReference>
<feature type="transmembrane region" description="Helical" evidence="12">
    <location>
        <begin position="138"/>
        <end position="159"/>
    </location>
</feature>
<dbReference type="PRINTS" id="PR00237">
    <property type="entry name" value="GPCRRHODOPSN"/>
</dbReference>
<feature type="transmembrane region" description="Helical" evidence="12">
    <location>
        <begin position="232"/>
        <end position="252"/>
    </location>
</feature>
<evidence type="ECO:0000256" key="7">
    <source>
        <dbReference type="ARBA" id="ARBA00023136"/>
    </source>
</evidence>
<evidence type="ECO:0000256" key="10">
    <source>
        <dbReference type="ARBA" id="ARBA00023224"/>
    </source>
</evidence>
<keyword evidence="5 11" id="KW-0297">G-protein coupled receptor</keyword>
<gene>
    <name evidence="14" type="ORF">AAFF_G00384910</name>
</gene>
<dbReference type="PANTHER" id="PTHR24237:SF38">
    <property type="entry name" value="G-PROTEIN COUPLED RECEPTORS FAMILY 1 PROFILE DOMAIN-CONTAINING PROTEIN"/>
    <property type="match status" value="1"/>
</dbReference>
<sequence length="326" mass="36689">MDPNATAPNQSCNLHDCEEVAQVLFPLFYILVFLMSVSGNGLVLYVVWAKRKKLNSTSLYLINLALSDMLFTLALPGRIAYYVRCFDWPFGDLACRLTSVVFYANTYAGIGFMTCISLDRYLAMVHPHRLPRLRTARAGWVVCALVWLLVSVENVPLLFKEMLVNDGDRRICREHGLGDFPSLPYRLLLVCTINFCFPLVVILFCYAQVNSKLSRAAKHNPVTHRSVHSQRAGGIILLILLTFVVCFSPYHINTASFGVRVLLRQPSCEEQKAFKTPLLVTISMMNVNCCLDPVLYFLAIKTYRQRVLSLFGGHVSTSVSPVPTKP</sequence>
<keyword evidence="3" id="KW-0391">Immunity</keyword>
<dbReference type="GO" id="GO:0004930">
    <property type="term" value="F:G protein-coupled receptor activity"/>
    <property type="evidence" value="ECO:0007669"/>
    <property type="project" value="UniProtKB-KW"/>
</dbReference>
<dbReference type="Pfam" id="PF00001">
    <property type="entry name" value="7tm_1"/>
    <property type="match status" value="1"/>
</dbReference>
<evidence type="ECO:0000313" key="15">
    <source>
        <dbReference type="Proteomes" id="UP001221898"/>
    </source>
</evidence>
<evidence type="ECO:0000256" key="1">
    <source>
        <dbReference type="ARBA" id="ARBA00004141"/>
    </source>
</evidence>
<protein>
    <recommendedName>
        <fullName evidence="13">G-protein coupled receptors family 1 profile domain-containing protein</fullName>
    </recommendedName>
</protein>
<evidence type="ECO:0000256" key="11">
    <source>
        <dbReference type="RuleBase" id="RU000688"/>
    </source>
</evidence>
<dbReference type="PRINTS" id="PR01157">
    <property type="entry name" value="P2YPURNOCPTR"/>
</dbReference>
<proteinExistence type="inferred from homology"/>
<accession>A0AAD7SEY4</accession>
<evidence type="ECO:0000256" key="2">
    <source>
        <dbReference type="ARBA" id="ARBA00022692"/>
    </source>
</evidence>
<dbReference type="Gene3D" id="1.20.1070.10">
    <property type="entry name" value="Rhodopsin 7-helix transmembrane proteins"/>
    <property type="match status" value="1"/>
</dbReference>
<dbReference type="InterPro" id="IPR017452">
    <property type="entry name" value="GPCR_Rhodpsn_7TM"/>
</dbReference>
<comment type="caution">
    <text evidence="14">The sequence shown here is derived from an EMBL/GenBank/DDBJ whole genome shotgun (WGS) entry which is preliminary data.</text>
</comment>
<comment type="subcellular location">
    <subcellularLocation>
        <location evidence="1">Membrane</location>
        <topology evidence="1">Multi-pass membrane protein</topology>
    </subcellularLocation>
</comment>
<keyword evidence="2 11" id="KW-0812">Transmembrane</keyword>
<evidence type="ECO:0000256" key="5">
    <source>
        <dbReference type="ARBA" id="ARBA00023040"/>
    </source>
</evidence>
<evidence type="ECO:0000256" key="4">
    <source>
        <dbReference type="ARBA" id="ARBA00022989"/>
    </source>
</evidence>
<dbReference type="InterPro" id="IPR000276">
    <property type="entry name" value="GPCR_Rhodpsn"/>
</dbReference>
<feature type="transmembrane region" description="Helical" evidence="12">
    <location>
        <begin position="27"/>
        <end position="48"/>
    </location>
</feature>
<comment type="similarity">
    <text evidence="11">Belongs to the G-protein coupled receptor 1 family.</text>
</comment>
<feature type="transmembrane region" description="Helical" evidence="12">
    <location>
        <begin position="100"/>
        <end position="118"/>
    </location>
</feature>
<evidence type="ECO:0000256" key="12">
    <source>
        <dbReference type="SAM" id="Phobius"/>
    </source>
</evidence>
<dbReference type="Proteomes" id="UP001221898">
    <property type="component" value="Unassembled WGS sequence"/>
</dbReference>
<feature type="transmembrane region" description="Helical" evidence="12">
    <location>
        <begin position="278"/>
        <end position="299"/>
    </location>
</feature>
<keyword evidence="7 12" id="KW-0472">Membrane</keyword>
<feature type="transmembrane region" description="Helical" evidence="12">
    <location>
        <begin position="187"/>
        <end position="209"/>
    </location>
</feature>
<dbReference type="PANTHER" id="PTHR24237">
    <property type="entry name" value="G-PROTEIN COUPLED RECEPTOR"/>
    <property type="match status" value="1"/>
</dbReference>